<dbReference type="RefSeq" id="XP_029757161.1">
    <property type="nucleotide sequence ID" value="XM_029910467.1"/>
</dbReference>
<dbReference type="Pfam" id="PF24883">
    <property type="entry name" value="NPHP3_N"/>
    <property type="match status" value="1"/>
</dbReference>
<dbReference type="Pfam" id="PF22939">
    <property type="entry name" value="WHD_GPIID"/>
    <property type="match status" value="1"/>
</dbReference>
<protein>
    <submittedName>
        <fullName evidence="6">Uncharacterized protein</fullName>
    </submittedName>
</protein>
<dbReference type="GeneID" id="40752773"/>
<sequence>MGGLVIKKAYIIAKTGNKFMSLCSRIRVMCFIATPHHGSAHATMLSHVFRFAPGMKPYLNDLASESPEVKSINNSFPRYSQDLVLHSFFESQALQITGVGGPLIVEKMNAVLSVGNERAETLNGDHRSICKFGSAEDSNFKRIHQALRKTLSQIIGQGLQSLNENINAHRGLPSTVDSQAADLWRLISEKIPGTCKWLDQNANYDRWITTKDDTLLWIRGPPAAGKSFLAAHVVDKLRGGPNNVCYYFFVKGDKSRTSVSSFLQSMASQTASAVPEVAKLIDDMLKDEPELARAVDHSIIWRKLWLDGILRLKLDTAPKLTWIIDSLDECQADVALSKILIHLCEKRFARILVTAKADHHTYHVVPRLVNSLDIRIEDTQEDISAYLDQQLDSSETRLRNGILAKSNGCFLWATLVVRRLENVHGLEARLQAIQSEPPGMQDLYANISKSLPDHQLSRTILTWVFCAVRPLSLAELSYVLPGLSDEGDDDAVRTLVSRHCHDLMYVDSNDQVRTRHLSARDFLLRPGIDHGDSGLAIDRATGHKTLALGCLKYLLSSEMNKKSRHKLSISRRRSPFSSYAVDSFYLHLNESPAQDQELLKQLSTFLKSDNLLAWIGYSARKGNLETVLRTAQSLKDFLRRKSKTDLLIGKEVEVVDKWATDLVKLISKFGRHLSLYPHTINDLIPPFCPSTTAPFQQFASDCGGIAVYGLSATNWDECLCTLAPSDHHIERFTGSSSNTSSSSARRISETASQPGTLTSVASGKSIFAIGSSTGKISLFNDSTCLEEVVIRQDTRVKALRFATRTPVLISVSNRTIHAWNTQTSKPMWTAGIQKECMDLAFVDDERVLLVALQNNVLLTYNALDGTVLDTIEWARRLQGRYGDKFKSKFPLTATFKTELSTLAIVYRGQDIVLWNYEEDTYQLYNHDTGLSDGLTVQMASVNTLLFSRSPESSLLVASYTLADLVLFDVRLKKVKVTVSKAGAYYRLSASPDGRTFAAGANDGTIKLYDFETLRVVYTIRSEDHAITTLAFNHDSVRLFDIRGNGRSCRVWEPAALLRREIETESVRTPSTYSRDNHEDVIDRNDDNVSIVTALACHKEGRYIVGKNDATVWLFDSHSGKAVTQLFKLHASITKLGFYREHSLLISVDTAGYLFVHRLQLERDEWCAKEVFQHQSMGTGVQHSIMNHKCDRILICANDKAAVYSIPSGQAFDGSIDHEPEVSYAFTYHPTNSNILISAHSQTIRLYSWQNLASVNVKTGINLSQDLESDMQLRGVAPILNNSALIINYSGHGLRVKPRAFSIPIPVISPGSHEIKVIAYQQAVCDQMEYYIGSYQDLEVFLGTDGWICSANKTSFKDKDEVLHHFMPPSDWVRANPRLVINVTDLGDILFAWKGEVAVVKHGLDKDYEVKRVADVL</sequence>
<name>A0A074XB69_AURPU</name>
<dbReference type="Proteomes" id="UP000030706">
    <property type="component" value="Unassembled WGS sequence"/>
</dbReference>
<keyword evidence="2" id="KW-0853">WD repeat</keyword>
<dbReference type="InterPro" id="IPR001680">
    <property type="entry name" value="WD40_rpt"/>
</dbReference>
<dbReference type="SUPFAM" id="SSF50998">
    <property type="entry name" value="Quinoprotein alcohol dehydrogenase-like"/>
    <property type="match status" value="1"/>
</dbReference>
<evidence type="ECO:0000259" key="4">
    <source>
        <dbReference type="Pfam" id="PF22939"/>
    </source>
</evidence>
<dbReference type="PROSITE" id="PS50082">
    <property type="entry name" value="WD_REPEATS_2"/>
    <property type="match status" value="1"/>
</dbReference>
<organism evidence="6 7">
    <name type="scientific">Aureobasidium pullulans EXF-150</name>
    <dbReference type="NCBI Taxonomy" id="1043002"/>
    <lineage>
        <taxon>Eukaryota</taxon>
        <taxon>Fungi</taxon>
        <taxon>Dikarya</taxon>
        <taxon>Ascomycota</taxon>
        <taxon>Pezizomycotina</taxon>
        <taxon>Dothideomycetes</taxon>
        <taxon>Dothideomycetidae</taxon>
        <taxon>Dothideales</taxon>
        <taxon>Saccotheciaceae</taxon>
        <taxon>Aureobasidium</taxon>
    </lineage>
</organism>
<feature type="domain" description="GPI inositol-deacylase winged helix" evidence="4">
    <location>
        <begin position="454"/>
        <end position="529"/>
    </location>
</feature>
<accession>A0A074XB69</accession>
<dbReference type="InterPro" id="IPR027417">
    <property type="entry name" value="P-loop_NTPase"/>
</dbReference>
<evidence type="ECO:0000313" key="6">
    <source>
        <dbReference type="EMBL" id="KEQ80974.1"/>
    </source>
</evidence>
<dbReference type="HOGENOM" id="CLU_001384_1_0_1"/>
<feature type="repeat" description="WD" evidence="2">
    <location>
        <begin position="987"/>
        <end position="1018"/>
    </location>
</feature>
<dbReference type="Gene3D" id="3.40.50.300">
    <property type="entry name" value="P-loop containing nucleotide triphosphate hydrolases"/>
    <property type="match status" value="1"/>
</dbReference>
<feature type="domain" description="Nephrocystin 3-like N-terminal" evidence="5">
    <location>
        <begin position="193"/>
        <end position="354"/>
    </location>
</feature>
<evidence type="ECO:0000256" key="1">
    <source>
        <dbReference type="ARBA" id="ARBA00022737"/>
    </source>
</evidence>
<evidence type="ECO:0000259" key="5">
    <source>
        <dbReference type="Pfam" id="PF24883"/>
    </source>
</evidence>
<dbReference type="InterPro" id="IPR056884">
    <property type="entry name" value="NPHP3-like_N"/>
</dbReference>
<reference evidence="6 7" key="1">
    <citation type="journal article" date="2014" name="BMC Genomics">
        <title>Genome sequencing of four Aureobasidium pullulans varieties: biotechnological potential, stress tolerance, and description of new species.</title>
        <authorList>
            <person name="Gostin Ar C."/>
            <person name="Ohm R.A."/>
            <person name="Kogej T."/>
            <person name="Sonjak S."/>
            <person name="Turk M."/>
            <person name="Zajc J."/>
            <person name="Zalar P."/>
            <person name="Grube M."/>
            <person name="Sun H."/>
            <person name="Han J."/>
            <person name="Sharma A."/>
            <person name="Chiniquy J."/>
            <person name="Ngan C.Y."/>
            <person name="Lipzen A."/>
            <person name="Barry K."/>
            <person name="Grigoriev I.V."/>
            <person name="Gunde-Cimerman N."/>
        </authorList>
    </citation>
    <scope>NUCLEOTIDE SEQUENCE [LARGE SCALE GENOMIC DNA]</scope>
    <source>
        <strain evidence="6 7">EXF-150</strain>
    </source>
</reference>
<keyword evidence="7" id="KW-1185">Reference proteome</keyword>
<dbReference type="Gene3D" id="2.130.10.10">
    <property type="entry name" value="YVTN repeat-like/Quinoprotein amine dehydrogenase"/>
    <property type="match status" value="3"/>
</dbReference>
<feature type="compositionally biased region" description="Low complexity" evidence="3">
    <location>
        <begin position="735"/>
        <end position="752"/>
    </location>
</feature>
<dbReference type="OrthoDB" id="194358at2759"/>
<dbReference type="PANTHER" id="PTHR10039">
    <property type="entry name" value="AMELOGENIN"/>
    <property type="match status" value="1"/>
</dbReference>
<dbReference type="SMART" id="SM00320">
    <property type="entry name" value="WD40"/>
    <property type="match status" value="8"/>
</dbReference>
<keyword evidence="1" id="KW-0677">Repeat</keyword>
<evidence type="ECO:0000313" key="7">
    <source>
        <dbReference type="Proteomes" id="UP000030706"/>
    </source>
</evidence>
<proteinExistence type="predicted"/>
<dbReference type="InterPro" id="IPR015943">
    <property type="entry name" value="WD40/YVTN_repeat-like_dom_sf"/>
</dbReference>
<gene>
    <name evidence="6" type="ORF">M438DRAFT_99954</name>
</gene>
<evidence type="ECO:0000256" key="3">
    <source>
        <dbReference type="SAM" id="MobiDB-lite"/>
    </source>
</evidence>
<dbReference type="Pfam" id="PF00400">
    <property type="entry name" value="WD40"/>
    <property type="match status" value="1"/>
</dbReference>
<evidence type="ECO:0000256" key="2">
    <source>
        <dbReference type="PROSITE-ProRule" id="PRU00221"/>
    </source>
</evidence>
<feature type="region of interest" description="Disordered" evidence="3">
    <location>
        <begin position="731"/>
        <end position="756"/>
    </location>
</feature>
<dbReference type="PANTHER" id="PTHR10039:SF16">
    <property type="entry name" value="GPI INOSITOL-DEACYLASE"/>
    <property type="match status" value="1"/>
</dbReference>
<dbReference type="InterPro" id="IPR054471">
    <property type="entry name" value="GPIID_WHD"/>
</dbReference>
<dbReference type="EMBL" id="KL584994">
    <property type="protein sequence ID" value="KEQ80974.1"/>
    <property type="molecule type" value="Genomic_DNA"/>
</dbReference>
<dbReference type="InterPro" id="IPR011047">
    <property type="entry name" value="Quinoprotein_ADH-like_sf"/>
</dbReference>